<evidence type="ECO:0000313" key="10">
    <source>
        <dbReference type="Proteomes" id="UP000646877"/>
    </source>
</evidence>
<dbReference type="AlphaFoldDB" id="A0A8I2H9H6"/>
<evidence type="ECO:0000313" key="8">
    <source>
        <dbReference type="EMBL" id="NLR21420.1"/>
    </source>
</evidence>
<dbReference type="PANTHER" id="PTHR21666:SF288">
    <property type="entry name" value="CELL DIVISION PROTEIN YTFB"/>
    <property type="match status" value="1"/>
</dbReference>
<evidence type="ECO:0000313" key="11">
    <source>
        <dbReference type="Proteomes" id="UP001304419"/>
    </source>
</evidence>
<dbReference type="GO" id="GO:0004222">
    <property type="term" value="F:metalloendopeptidase activity"/>
    <property type="evidence" value="ECO:0007669"/>
    <property type="project" value="TreeGrafter"/>
</dbReference>
<keyword evidence="5" id="KW-0862">Zinc</keyword>
<dbReference type="InterPro" id="IPR016047">
    <property type="entry name" value="M23ase_b-sheet_dom"/>
</dbReference>
<protein>
    <submittedName>
        <fullName evidence="8">M23 family metallopeptidase</fullName>
    </submittedName>
    <submittedName>
        <fullName evidence="9">Peptidoglycan DD-metalloendopeptidase family protein</fullName>
    </submittedName>
</protein>
<evidence type="ECO:0000313" key="9">
    <source>
        <dbReference type="EMBL" id="WOX30211.1"/>
    </source>
</evidence>
<dbReference type="Proteomes" id="UP001304419">
    <property type="component" value="Chromosome 1"/>
</dbReference>
<keyword evidence="11" id="KW-1185">Reference proteome</keyword>
<dbReference type="CDD" id="cd12797">
    <property type="entry name" value="M23_peptidase"/>
    <property type="match status" value="1"/>
</dbReference>
<dbReference type="Pfam" id="PF01551">
    <property type="entry name" value="Peptidase_M23"/>
    <property type="match status" value="1"/>
</dbReference>
<evidence type="ECO:0000256" key="2">
    <source>
        <dbReference type="ARBA" id="ARBA00022670"/>
    </source>
</evidence>
<dbReference type="PANTHER" id="PTHR21666">
    <property type="entry name" value="PEPTIDASE-RELATED"/>
    <property type="match status" value="1"/>
</dbReference>
<evidence type="ECO:0000256" key="3">
    <source>
        <dbReference type="ARBA" id="ARBA00022723"/>
    </source>
</evidence>
<dbReference type="GO" id="GO:0046872">
    <property type="term" value="F:metal ion binding"/>
    <property type="evidence" value="ECO:0007669"/>
    <property type="project" value="UniProtKB-KW"/>
</dbReference>
<evidence type="ECO:0000259" key="7">
    <source>
        <dbReference type="Pfam" id="PF01551"/>
    </source>
</evidence>
<sequence length="453" mass="49852">MIKKLSIAIAMMATFGCSKQPEQTHSVNKAQENTFVSAQADQEQAVVHNGSAEDSVAAQITQELKPVQDICLLELKSGESLANLLSQFAFSDRDSWLVEQAVSTWTSLTKLKAGQLIEAELVDGQVQQIRFEYAFAQVIEIKRVDEQWHASLSELETVTQTKRLSTSIDSSFFVDASKIGVPNDIINQSIVALSHLVDFQREVYAGDQIDFVFQEQQLVVAEELLKQISKPLALQHVALLSGKEKYRLYRLYRLYRFTDNSGTTAFYHSDGTLAQSFLMKTPLNGARLSSNFGKRHHPVLGYTRMHKGIDFGAPVGTPIMAAGSGKVLKAGWGGSFGNRVVLDHGKGYQTLYAHLNGFANGLKAGGRVKQGDVIGYLGNTGLSQARHLHYEVHKDGKAINPLTLKQPKNTKLSDTQFDEFSAQVAQITTLLDSENTKLAHHDGQSGRIGNADD</sequence>
<evidence type="ECO:0000256" key="1">
    <source>
        <dbReference type="ARBA" id="ARBA00001947"/>
    </source>
</evidence>
<dbReference type="Gene3D" id="2.70.70.10">
    <property type="entry name" value="Glucose Permease (Domain IIA)"/>
    <property type="match status" value="1"/>
</dbReference>
<dbReference type="RefSeq" id="WP_193521792.1">
    <property type="nucleotide sequence ID" value="NZ_CBCSDF010000001.1"/>
</dbReference>
<dbReference type="InterPro" id="IPR011055">
    <property type="entry name" value="Dup_hybrid_motif"/>
</dbReference>
<gene>
    <name evidence="8" type="ORF">F9Y85_08840</name>
    <name evidence="9" type="ORF">R5H13_08120</name>
</gene>
<evidence type="ECO:0000256" key="5">
    <source>
        <dbReference type="ARBA" id="ARBA00022833"/>
    </source>
</evidence>
<keyword evidence="2" id="KW-0645">Protease</keyword>
<accession>A0A8I2H9H6</accession>
<comment type="cofactor">
    <cofactor evidence="1">
        <name>Zn(2+)</name>
        <dbReference type="ChEBI" id="CHEBI:29105"/>
    </cofactor>
</comment>
<dbReference type="SUPFAM" id="SSF51261">
    <property type="entry name" value="Duplicated hybrid motif"/>
    <property type="match status" value="1"/>
</dbReference>
<dbReference type="Gene3D" id="3.10.450.350">
    <property type="match status" value="2"/>
</dbReference>
<dbReference type="Proteomes" id="UP000646877">
    <property type="component" value="Unassembled WGS sequence"/>
</dbReference>
<evidence type="ECO:0000256" key="6">
    <source>
        <dbReference type="ARBA" id="ARBA00023049"/>
    </source>
</evidence>
<organism evidence="8 10">
    <name type="scientific">Pseudoalteromonas maricaloris</name>
    <dbReference type="NCBI Taxonomy" id="184924"/>
    <lineage>
        <taxon>Bacteria</taxon>
        <taxon>Pseudomonadati</taxon>
        <taxon>Pseudomonadota</taxon>
        <taxon>Gammaproteobacteria</taxon>
        <taxon>Alteromonadales</taxon>
        <taxon>Pseudoalteromonadaceae</taxon>
        <taxon>Pseudoalteromonas</taxon>
    </lineage>
</organism>
<dbReference type="GO" id="GO:0006508">
    <property type="term" value="P:proteolysis"/>
    <property type="evidence" value="ECO:0007669"/>
    <property type="project" value="UniProtKB-KW"/>
</dbReference>
<dbReference type="PROSITE" id="PS51257">
    <property type="entry name" value="PROKAR_LIPOPROTEIN"/>
    <property type="match status" value="1"/>
</dbReference>
<keyword evidence="6" id="KW-0482">Metalloprotease</keyword>
<feature type="domain" description="M23ase beta-sheet core" evidence="7">
    <location>
        <begin position="304"/>
        <end position="401"/>
    </location>
</feature>
<name>A0A8I2H9H6_9GAMM</name>
<reference evidence="9 11" key="2">
    <citation type="submission" date="2023-10" db="EMBL/GenBank/DDBJ databases">
        <title>To unveil natural product biosynthetic capacity in Pseudoalteromonas.</title>
        <authorList>
            <person name="Wang J."/>
        </authorList>
    </citation>
    <scope>NUCLEOTIDE SEQUENCE [LARGE SCALE GENOMIC DNA]</scope>
    <source>
        <strain evidence="9 11">DSM 15914</strain>
    </source>
</reference>
<keyword evidence="3" id="KW-0479">Metal-binding</keyword>
<dbReference type="EMBL" id="CP137578">
    <property type="protein sequence ID" value="WOX30211.1"/>
    <property type="molecule type" value="Genomic_DNA"/>
</dbReference>
<evidence type="ECO:0000256" key="4">
    <source>
        <dbReference type="ARBA" id="ARBA00022801"/>
    </source>
</evidence>
<proteinExistence type="predicted"/>
<dbReference type="EMBL" id="WEIA01000004">
    <property type="protein sequence ID" value="NLR21420.1"/>
    <property type="molecule type" value="Genomic_DNA"/>
</dbReference>
<reference evidence="8" key="1">
    <citation type="submission" date="2019-10" db="EMBL/GenBank/DDBJ databases">
        <authorList>
            <person name="Paulsen S."/>
        </authorList>
    </citation>
    <scope>NUCLEOTIDE SEQUENCE</scope>
    <source>
        <strain evidence="8">LMG 19692</strain>
    </source>
</reference>
<keyword evidence="4" id="KW-0378">Hydrolase</keyword>
<dbReference type="InterPro" id="IPR050570">
    <property type="entry name" value="Cell_wall_metabolism_enzyme"/>
</dbReference>